<feature type="domain" description="D-isomer specific 2-hydroxyacid dehydrogenase NAD-binding" evidence="3">
    <location>
        <begin position="104"/>
        <end position="274"/>
    </location>
</feature>
<protein>
    <submittedName>
        <fullName evidence="4">Glyoxylate/hydroxypyruvate reductase A</fullName>
    </submittedName>
</protein>
<dbReference type="CDD" id="cd12164">
    <property type="entry name" value="GDH_like_2"/>
    <property type="match status" value="1"/>
</dbReference>
<accession>A0ABS3J6C2</accession>
<keyword evidence="5" id="KW-1185">Reference proteome</keyword>
<dbReference type="InterPro" id="IPR006140">
    <property type="entry name" value="D-isomer_DH_NAD-bd"/>
</dbReference>
<organism evidence="4 5">
    <name type="scientific">Jiella sonneratiae</name>
    <dbReference type="NCBI Taxonomy" id="2816856"/>
    <lineage>
        <taxon>Bacteria</taxon>
        <taxon>Pseudomonadati</taxon>
        <taxon>Pseudomonadota</taxon>
        <taxon>Alphaproteobacteria</taxon>
        <taxon>Hyphomicrobiales</taxon>
        <taxon>Aurantimonadaceae</taxon>
        <taxon>Jiella</taxon>
    </lineage>
</organism>
<evidence type="ECO:0000256" key="2">
    <source>
        <dbReference type="ARBA" id="ARBA00023027"/>
    </source>
</evidence>
<name>A0ABS3J6C2_9HYPH</name>
<dbReference type="InterPro" id="IPR036291">
    <property type="entry name" value="NAD(P)-bd_dom_sf"/>
</dbReference>
<keyword evidence="1" id="KW-0560">Oxidoreductase</keyword>
<dbReference type="PANTHER" id="PTHR43333">
    <property type="entry name" value="2-HACID_DH_C DOMAIN-CONTAINING PROTEIN"/>
    <property type="match status" value="1"/>
</dbReference>
<keyword evidence="2" id="KW-0520">NAD</keyword>
<reference evidence="4 5" key="1">
    <citation type="submission" date="2021-03" db="EMBL/GenBank/DDBJ databases">
        <title>Whole genome sequence of Jiella sp. MQZ13P-4.</title>
        <authorList>
            <person name="Tuo L."/>
        </authorList>
    </citation>
    <scope>NUCLEOTIDE SEQUENCE [LARGE SCALE GENOMIC DNA]</scope>
    <source>
        <strain evidence="4 5">MQZ13P-4</strain>
    </source>
</reference>
<comment type="caution">
    <text evidence="4">The sequence shown here is derived from an EMBL/GenBank/DDBJ whole genome shotgun (WGS) entry which is preliminary data.</text>
</comment>
<dbReference type="Gene3D" id="3.40.50.720">
    <property type="entry name" value="NAD(P)-binding Rossmann-like Domain"/>
    <property type="match status" value="2"/>
</dbReference>
<dbReference type="SUPFAM" id="SSF51735">
    <property type="entry name" value="NAD(P)-binding Rossmann-fold domains"/>
    <property type="match status" value="1"/>
</dbReference>
<evidence type="ECO:0000259" key="3">
    <source>
        <dbReference type="Pfam" id="PF02826"/>
    </source>
</evidence>
<dbReference type="Proteomes" id="UP000664288">
    <property type="component" value="Unassembled WGS sequence"/>
</dbReference>
<evidence type="ECO:0000256" key="1">
    <source>
        <dbReference type="ARBA" id="ARBA00023002"/>
    </source>
</evidence>
<proteinExistence type="predicted"/>
<dbReference type="PANTHER" id="PTHR43333:SF1">
    <property type="entry name" value="D-ISOMER SPECIFIC 2-HYDROXYACID DEHYDROGENASE NAD-BINDING DOMAIN-CONTAINING PROTEIN"/>
    <property type="match status" value="1"/>
</dbReference>
<dbReference type="SUPFAM" id="SSF52283">
    <property type="entry name" value="Formate/glycerate dehydrogenase catalytic domain-like"/>
    <property type="match status" value="1"/>
</dbReference>
<dbReference type="RefSeq" id="WP_207350763.1">
    <property type="nucleotide sequence ID" value="NZ_JAFMPY010000009.1"/>
</dbReference>
<gene>
    <name evidence="4" type="ORF">J1C47_10740</name>
</gene>
<evidence type="ECO:0000313" key="5">
    <source>
        <dbReference type="Proteomes" id="UP000664288"/>
    </source>
</evidence>
<dbReference type="Pfam" id="PF02826">
    <property type="entry name" value="2-Hacid_dh_C"/>
    <property type="match status" value="1"/>
</dbReference>
<evidence type="ECO:0000313" key="4">
    <source>
        <dbReference type="EMBL" id="MBO0904121.1"/>
    </source>
</evidence>
<dbReference type="EMBL" id="JAFMPY010000009">
    <property type="protein sequence ID" value="MBO0904121.1"/>
    <property type="molecule type" value="Genomic_DNA"/>
</dbReference>
<sequence>MALLYLSSPERAAVWRPIFAREMPEMAFVAGEAAVEDPAAIRYLAAWTLPPDVFLRYPGVELVVSVGAGVDQLDLPAIPAHVAVARTVTPSIGAMMRDYTVLGVLAMHRELPYYLARQREAVWKGRPVVLAGRRRVGVMGLGELGRACIEALRGFGFPLAGWSRSARRIPGVETFSGKDGLAPFLARTDILVCLLPLTEETSGILDAGLFAALPEGACLVHAGRGRQLDHAALLAALDTGQLGGAFLDVTEPEPLPAGHPFWTHPKIVLTPHVATVTDFEEGALSAVETLRGHREGGAIRGLVDRSRGY</sequence>